<dbReference type="Proteomes" id="UP001372338">
    <property type="component" value="Unassembled WGS sequence"/>
</dbReference>
<proteinExistence type="predicted"/>
<feature type="region of interest" description="Disordered" evidence="1">
    <location>
        <begin position="464"/>
        <end position="519"/>
    </location>
</feature>
<feature type="compositionally biased region" description="Acidic residues" evidence="1">
    <location>
        <begin position="474"/>
        <end position="493"/>
    </location>
</feature>
<organism evidence="3 4">
    <name type="scientific">Crotalaria pallida</name>
    <name type="common">Smooth rattlebox</name>
    <name type="synonym">Crotalaria striata</name>
    <dbReference type="NCBI Taxonomy" id="3830"/>
    <lineage>
        <taxon>Eukaryota</taxon>
        <taxon>Viridiplantae</taxon>
        <taxon>Streptophyta</taxon>
        <taxon>Embryophyta</taxon>
        <taxon>Tracheophyta</taxon>
        <taxon>Spermatophyta</taxon>
        <taxon>Magnoliopsida</taxon>
        <taxon>eudicotyledons</taxon>
        <taxon>Gunneridae</taxon>
        <taxon>Pentapetalae</taxon>
        <taxon>rosids</taxon>
        <taxon>fabids</taxon>
        <taxon>Fabales</taxon>
        <taxon>Fabaceae</taxon>
        <taxon>Papilionoideae</taxon>
        <taxon>50 kb inversion clade</taxon>
        <taxon>genistoids sensu lato</taxon>
        <taxon>core genistoids</taxon>
        <taxon>Crotalarieae</taxon>
        <taxon>Crotalaria</taxon>
    </lineage>
</organism>
<evidence type="ECO:0000256" key="1">
    <source>
        <dbReference type="SAM" id="MobiDB-lite"/>
    </source>
</evidence>
<dbReference type="InterPro" id="IPR045040">
    <property type="entry name" value="PORR_fam"/>
</dbReference>
<feature type="domain" description="PORR" evidence="2">
    <location>
        <begin position="104"/>
        <end position="432"/>
    </location>
</feature>
<accession>A0AAN9FHC0</accession>
<dbReference type="EMBL" id="JAYWIO010000003">
    <property type="protein sequence ID" value="KAK7275346.1"/>
    <property type="molecule type" value="Genomic_DNA"/>
</dbReference>
<feature type="compositionally biased region" description="Basic and acidic residues" evidence="1">
    <location>
        <begin position="506"/>
        <end position="519"/>
    </location>
</feature>
<keyword evidence="4" id="KW-1185">Reference proteome</keyword>
<feature type="compositionally biased region" description="Basic and acidic residues" evidence="1">
    <location>
        <begin position="436"/>
        <end position="445"/>
    </location>
</feature>
<name>A0AAN9FHC0_CROPI</name>
<reference evidence="3 4" key="1">
    <citation type="submission" date="2024-01" db="EMBL/GenBank/DDBJ databases">
        <title>The genomes of 5 underutilized Papilionoideae crops provide insights into root nodulation and disease resistanc.</title>
        <authorList>
            <person name="Yuan L."/>
        </authorList>
    </citation>
    <scope>NUCLEOTIDE SEQUENCE [LARGE SCALE GENOMIC DNA]</scope>
    <source>
        <strain evidence="3">ZHUSHIDOU_FW_LH</strain>
        <tissue evidence="3">Leaf</tissue>
    </source>
</reference>
<dbReference type="PANTHER" id="PTHR31476">
    <property type="entry name" value="PROTEIN WHAT'S THIS FACTOR 1 HOMOLOG, CHLOROPLASTIC"/>
    <property type="match status" value="1"/>
</dbReference>
<evidence type="ECO:0000313" key="4">
    <source>
        <dbReference type="Proteomes" id="UP001372338"/>
    </source>
</evidence>
<evidence type="ECO:0000313" key="3">
    <source>
        <dbReference type="EMBL" id="KAK7275346.1"/>
    </source>
</evidence>
<dbReference type="Pfam" id="PF11955">
    <property type="entry name" value="PORR"/>
    <property type="match status" value="1"/>
</dbReference>
<protein>
    <recommendedName>
        <fullName evidence="2">PORR domain-containing protein</fullName>
    </recommendedName>
</protein>
<dbReference type="GO" id="GO:0003723">
    <property type="term" value="F:RNA binding"/>
    <property type="evidence" value="ECO:0007669"/>
    <property type="project" value="InterPro"/>
</dbReference>
<dbReference type="PANTHER" id="PTHR31476:SF4">
    <property type="entry name" value="PROTEIN WHAT'S THIS FACTOR 1 HOMOLOG, CHLOROPLASTIC"/>
    <property type="match status" value="1"/>
</dbReference>
<feature type="region of interest" description="Disordered" evidence="1">
    <location>
        <begin position="434"/>
        <end position="453"/>
    </location>
</feature>
<gene>
    <name evidence="3" type="ORF">RIF29_16459</name>
</gene>
<feature type="compositionally biased region" description="Basic and acidic residues" evidence="1">
    <location>
        <begin position="464"/>
        <end position="473"/>
    </location>
</feature>
<evidence type="ECO:0000259" key="2">
    <source>
        <dbReference type="Pfam" id="PF11955"/>
    </source>
</evidence>
<sequence length="519" mass="60188">MLAPPQFSAMEPYLFLPSPKPSCFPPSPPSSSSSNKFPFLAKSNLSSKPHCSLSPPYLQKSHFYGKGLVLSQKNVDLVNLRNFHGPIFHIRAAAAAVKREKRRKESSFDNVIQRDKKINFILKMRKILLRQPDRTLSLNDLDRYRKQLGLHRSGHRKFVASLKRFPAVFQVMDEGVYSLKFRMTPRAEKLFLEELRIKSKMEGLLVVRLRKLLMMSLDKRILLKKITHLRSDLGLPRDFDETICHAYPQYFKVVAMVRGPALELTHWDPELAVSAAELSGEGNRIDEENDLLVDVPQKFKRVKLPKGLKLSKAEMKRIMQFRDMPYISPYLDFSSIRLGTREKEKHACGVVHEILSLTVEKRSAVDNLAQFREDFRFSDQLRGMLIRHPDMFYVSLKGERDCVFLREAYHGSELKEKDPLLTIKEKLRSMIAVPRQKGDDRRDGDGLEEDGEWSDAYNFMSDDRFEDYGKDDHDDWNDEDDDSPPNFFDDVETLEIGKDVPTLQVEDSKKNDGHPREQW</sequence>
<dbReference type="AlphaFoldDB" id="A0AAN9FHC0"/>
<comment type="caution">
    <text evidence="3">The sequence shown here is derived from an EMBL/GenBank/DDBJ whole genome shotgun (WGS) entry which is preliminary data.</text>
</comment>
<dbReference type="InterPro" id="IPR021099">
    <property type="entry name" value="PORR_domain"/>
</dbReference>